<dbReference type="EMBL" id="FOZC01000001">
    <property type="protein sequence ID" value="SFR64411.1"/>
    <property type="molecule type" value="Genomic_DNA"/>
</dbReference>
<comment type="similarity">
    <text evidence="1">Belongs to the ABC transporter superfamily.</text>
</comment>
<accession>A0A1I6ICI1</accession>
<keyword evidence="3" id="KW-0547">Nucleotide-binding</keyword>
<proteinExistence type="inferred from homology"/>
<keyword evidence="2" id="KW-0813">Transport</keyword>
<evidence type="ECO:0000313" key="6">
    <source>
        <dbReference type="EMBL" id="SFR64411.1"/>
    </source>
</evidence>
<name>A0A1I6ICI1_9FIRM</name>
<protein>
    <submittedName>
        <fullName evidence="6">ABC-2 type transport system ATP-binding protein</fullName>
    </submittedName>
</protein>
<evidence type="ECO:0000256" key="1">
    <source>
        <dbReference type="ARBA" id="ARBA00005417"/>
    </source>
</evidence>
<dbReference type="Proteomes" id="UP000214760">
    <property type="component" value="Unassembled WGS sequence"/>
</dbReference>
<evidence type="ECO:0000259" key="5">
    <source>
        <dbReference type="PROSITE" id="PS50893"/>
    </source>
</evidence>
<dbReference type="Pfam" id="PF00005">
    <property type="entry name" value="ABC_tran"/>
    <property type="match status" value="1"/>
</dbReference>
<evidence type="ECO:0000256" key="4">
    <source>
        <dbReference type="ARBA" id="ARBA00022840"/>
    </source>
</evidence>
<dbReference type="PANTHER" id="PTHR43335">
    <property type="entry name" value="ABC TRANSPORTER, ATP-BINDING PROTEIN"/>
    <property type="match status" value="1"/>
</dbReference>
<evidence type="ECO:0000256" key="3">
    <source>
        <dbReference type="ARBA" id="ARBA00022741"/>
    </source>
</evidence>
<organism evidence="6 7">
    <name type="scientific">[Clostridium] aminophilum</name>
    <dbReference type="NCBI Taxonomy" id="1526"/>
    <lineage>
        <taxon>Bacteria</taxon>
        <taxon>Bacillati</taxon>
        <taxon>Bacillota</taxon>
        <taxon>Clostridia</taxon>
        <taxon>Lachnospirales</taxon>
        <taxon>Lachnospiraceae</taxon>
    </lineage>
</organism>
<dbReference type="PROSITE" id="PS50893">
    <property type="entry name" value="ABC_TRANSPORTER_2"/>
    <property type="match status" value="1"/>
</dbReference>
<gene>
    <name evidence="6" type="ORF">SAMN02910262_00213</name>
</gene>
<dbReference type="GO" id="GO:0005524">
    <property type="term" value="F:ATP binding"/>
    <property type="evidence" value="ECO:0007669"/>
    <property type="project" value="UniProtKB-KW"/>
</dbReference>
<reference evidence="6 7" key="1">
    <citation type="submission" date="2016-10" db="EMBL/GenBank/DDBJ databases">
        <authorList>
            <person name="de Groot N.N."/>
        </authorList>
    </citation>
    <scope>NUCLEOTIDE SEQUENCE [LARGE SCALE GENOMIC DNA]</scope>
    <source>
        <strain evidence="6 7">F</strain>
    </source>
</reference>
<evidence type="ECO:0000313" key="7">
    <source>
        <dbReference type="Proteomes" id="UP000214760"/>
    </source>
</evidence>
<dbReference type="InterPro" id="IPR027417">
    <property type="entry name" value="P-loop_NTPase"/>
</dbReference>
<keyword evidence="4 6" id="KW-0067">ATP-binding</keyword>
<evidence type="ECO:0000256" key="2">
    <source>
        <dbReference type="ARBA" id="ARBA00022448"/>
    </source>
</evidence>
<sequence length="337" mass="37202">MAKTILELKNLKKSYGTEMVLNGLSLTIREGELYGFVGANGAGKTTTIRIAAGLLAPDEGEVLIEGEDLWKARSRSKTSAAIMKKIGYVPDFFGVYENFRVSEYMEFFASCYGLSGLRARRRCEMLLDQTGLYDKAEYYASSLSRGMKQRLCLARALIHDPDLLILDEPASGLDPLTRSQYFEILKELKNQGKALLISSHILSELSGICSSAGMIDNGTMIVSGTMEEIFESVDISRPILIQVIGDPTGALAVLREDPNVESVMVDGEMMKIEYIGTRADEEMLLRMLVNSGVHVTGFMRQQGDLETAFLQLAGKKADGKVLIDYEMESDIAEGNYH</sequence>
<dbReference type="InterPro" id="IPR003593">
    <property type="entry name" value="AAA+_ATPase"/>
</dbReference>
<dbReference type="SMART" id="SM00382">
    <property type="entry name" value="AAA"/>
    <property type="match status" value="1"/>
</dbReference>
<dbReference type="SUPFAM" id="SSF52540">
    <property type="entry name" value="P-loop containing nucleoside triphosphate hydrolases"/>
    <property type="match status" value="1"/>
</dbReference>
<dbReference type="AlphaFoldDB" id="A0A1I6ICI1"/>
<dbReference type="InterPro" id="IPR003439">
    <property type="entry name" value="ABC_transporter-like_ATP-bd"/>
</dbReference>
<dbReference type="CDD" id="cd03230">
    <property type="entry name" value="ABC_DR_subfamily_A"/>
    <property type="match status" value="1"/>
</dbReference>
<dbReference type="Gene3D" id="3.40.50.300">
    <property type="entry name" value="P-loop containing nucleotide triphosphate hydrolases"/>
    <property type="match status" value="1"/>
</dbReference>
<dbReference type="PANTHER" id="PTHR43335:SF3">
    <property type="entry name" value="ABC TRANSPORTER"/>
    <property type="match status" value="1"/>
</dbReference>
<feature type="domain" description="ABC transporter" evidence="5">
    <location>
        <begin position="6"/>
        <end position="242"/>
    </location>
</feature>
<dbReference type="GO" id="GO:0016887">
    <property type="term" value="F:ATP hydrolysis activity"/>
    <property type="evidence" value="ECO:0007669"/>
    <property type="project" value="InterPro"/>
</dbReference>